<name>A0A382XAG7_9ZZZZ</name>
<accession>A0A382XAG7</accession>
<sequence>MKYARKMGGHSLRKMTFQERGLMLKSLALHLHSVKNKFYELSYATGATKIDSWIDIEGGIGNLFANSS</sequence>
<organism evidence="1">
    <name type="scientific">marine metagenome</name>
    <dbReference type="NCBI Taxonomy" id="408172"/>
    <lineage>
        <taxon>unclassified sequences</taxon>
        <taxon>metagenomes</taxon>
        <taxon>ecological metagenomes</taxon>
    </lineage>
</organism>
<evidence type="ECO:0000313" key="1">
    <source>
        <dbReference type="EMBL" id="SVD68176.1"/>
    </source>
</evidence>
<proteinExistence type="predicted"/>
<dbReference type="AlphaFoldDB" id="A0A382XAG7"/>
<reference evidence="1" key="1">
    <citation type="submission" date="2018-05" db="EMBL/GenBank/DDBJ databases">
        <authorList>
            <person name="Lanie J.A."/>
            <person name="Ng W.-L."/>
            <person name="Kazmierczak K.M."/>
            <person name="Andrzejewski T.M."/>
            <person name="Davidsen T.M."/>
            <person name="Wayne K.J."/>
            <person name="Tettelin H."/>
            <person name="Glass J.I."/>
            <person name="Rusch D."/>
            <person name="Podicherti R."/>
            <person name="Tsui H.-C.T."/>
            <person name="Winkler M.E."/>
        </authorList>
    </citation>
    <scope>NUCLEOTIDE SEQUENCE</scope>
</reference>
<gene>
    <name evidence="1" type="ORF">METZ01_LOCUS421030</name>
</gene>
<dbReference type="EMBL" id="UINC01166301">
    <property type="protein sequence ID" value="SVD68176.1"/>
    <property type="molecule type" value="Genomic_DNA"/>
</dbReference>
<protein>
    <submittedName>
        <fullName evidence="1">Uncharacterized protein</fullName>
    </submittedName>
</protein>
<feature type="non-terminal residue" evidence="1">
    <location>
        <position position="68"/>
    </location>
</feature>